<dbReference type="GO" id="GO:0005634">
    <property type="term" value="C:nucleus"/>
    <property type="evidence" value="ECO:0000318"/>
    <property type="project" value="GO_Central"/>
</dbReference>
<feature type="region of interest" description="Disordered" evidence="2">
    <location>
        <begin position="182"/>
        <end position="209"/>
    </location>
</feature>
<evidence type="ECO:0000256" key="1">
    <source>
        <dbReference type="ARBA" id="ARBA00005474"/>
    </source>
</evidence>
<dbReference type="HOGENOM" id="CLU_058353_3_0_1"/>
<reference evidence="5" key="3">
    <citation type="submission" date="2015-04" db="UniProtKB">
        <authorList>
            <consortium name="EnsemblPlants"/>
        </authorList>
    </citation>
    <scope>IDENTIFICATION</scope>
    <source>
        <strain evidence="5">cv. Jemalong A17</strain>
    </source>
</reference>
<sequence>MADISIPCGACKHLKRKCTNRCIFAPYFGKKQNEASFAAVHKVFGAGNVSKHLSTIPTNHHKKAMETITYEAQARISDPINGCVSTICALKKQVKALQAEVSMMKAQQQMNNGFAYVNALQTTDLQHQQMLQQPNFNVSVEPAYANNPSPSIEDLMNMNNFNPVLAATNNLMNMNNFNPGFDTTKETASSSQSFQPFQNSRFSYHQGDN</sequence>
<dbReference type="GO" id="GO:0009755">
    <property type="term" value="P:hormone-mediated signaling pathway"/>
    <property type="evidence" value="ECO:0000318"/>
    <property type="project" value="GO_Central"/>
</dbReference>
<comment type="similarity">
    <text evidence="1">Belongs to the LOB domain-containing protein family.</text>
</comment>
<feature type="compositionally biased region" description="Low complexity" evidence="2">
    <location>
        <begin position="189"/>
        <end position="203"/>
    </location>
</feature>
<dbReference type="PROSITE" id="PS50891">
    <property type="entry name" value="LOB"/>
    <property type="match status" value="1"/>
</dbReference>
<reference evidence="4 6" key="2">
    <citation type="journal article" date="2014" name="BMC Genomics">
        <title>An improved genome release (version Mt4.0) for the model legume Medicago truncatula.</title>
        <authorList>
            <person name="Tang H."/>
            <person name="Krishnakumar V."/>
            <person name="Bidwell S."/>
            <person name="Rosen B."/>
            <person name="Chan A."/>
            <person name="Zhou S."/>
            <person name="Gentzbittel L."/>
            <person name="Childs K.L."/>
            <person name="Yandell M."/>
            <person name="Gundlach H."/>
            <person name="Mayer K.F."/>
            <person name="Schwartz D.C."/>
            <person name="Town C.D."/>
        </authorList>
    </citation>
    <scope>GENOME REANNOTATION</scope>
    <source>
        <strain evidence="4">A17</strain>
        <strain evidence="5 6">cv. Jemalong A17</strain>
    </source>
</reference>
<feature type="domain" description="LOB" evidence="3">
    <location>
        <begin position="6"/>
        <end position="108"/>
    </location>
</feature>
<reference evidence="4 6" key="1">
    <citation type="journal article" date="2011" name="Nature">
        <title>The Medicago genome provides insight into the evolution of rhizobial symbioses.</title>
        <authorList>
            <person name="Young N.D."/>
            <person name="Debelle F."/>
            <person name="Oldroyd G.E."/>
            <person name="Geurts R."/>
            <person name="Cannon S.B."/>
            <person name="Udvardi M.K."/>
            <person name="Benedito V.A."/>
            <person name="Mayer K.F."/>
            <person name="Gouzy J."/>
            <person name="Schoof H."/>
            <person name="Van de Peer Y."/>
            <person name="Proost S."/>
            <person name="Cook D.R."/>
            <person name="Meyers B.C."/>
            <person name="Spannagl M."/>
            <person name="Cheung F."/>
            <person name="De Mita S."/>
            <person name="Krishnakumar V."/>
            <person name="Gundlach H."/>
            <person name="Zhou S."/>
            <person name="Mudge J."/>
            <person name="Bharti A.K."/>
            <person name="Murray J.D."/>
            <person name="Naoumkina M.A."/>
            <person name="Rosen B."/>
            <person name="Silverstein K.A."/>
            <person name="Tang H."/>
            <person name="Rombauts S."/>
            <person name="Zhao P.X."/>
            <person name="Zhou P."/>
            <person name="Barbe V."/>
            <person name="Bardou P."/>
            <person name="Bechner M."/>
            <person name="Bellec A."/>
            <person name="Berger A."/>
            <person name="Berges H."/>
            <person name="Bidwell S."/>
            <person name="Bisseling T."/>
            <person name="Choisne N."/>
            <person name="Couloux A."/>
            <person name="Denny R."/>
            <person name="Deshpande S."/>
            <person name="Dai X."/>
            <person name="Doyle J.J."/>
            <person name="Dudez A.M."/>
            <person name="Farmer A.D."/>
            <person name="Fouteau S."/>
            <person name="Franken C."/>
            <person name="Gibelin C."/>
            <person name="Gish J."/>
            <person name="Goldstein S."/>
            <person name="Gonzalez A.J."/>
            <person name="Green P.J."/>
            <person name="Hallab A."/>
            <person name="Hartog M."/>
            <person name="Hua A."/>
            <person name="Humphray S.J."/>
            <person name="Jeong D.H."/>
            <person name="Jing Y."/>
            <person name="Jocker A."/>
            <person name="Kenton S.M."/>
            <person name="Kim D.J."/>
            <person name="Klee K."/>
            <person name="Lai H."/>
            <person name="Lang C."/>
            <person name="Lin S."/>
            <person name="Macmil S.L."/>
            <person name="Magdelenat G."/>
            <person name="Matthews L."/>
            <person name="McCorrison J."/>
            <person name="Monaghan E.L."/>
            <person name="Mun J.H."/>
            <person name="Najar F.Z."/>
            <person name="Nicholson C."/>
            <person name="Noirot C."/>
            <person name="O'Bleness M."/>
            <person name="Paule C.R."/>
            <person name="Poulain J."/>
            <person name="Prion F."/>
            <person name="Qin B."/>
            <person name="Qu C."/>
            <person name="Retzel E.F."/>
            <person name="Riddle C."/>
            <person name="Sallet E."/>
            <person name="Samain S."/>
            <person name="Samson N."/>
            <person name="Sanders I."/>
            <person name="Saurat O."/>
            <person name="Scarpelli C."/>
            <person name="Schiex T."/>
            <person name="Segurens B."/>
            <person name="Severin A.J."/>
            <person name="Sherrier D.J."/>
            <person name="Shi R."/>
            <person name="Sims S."/>
            <person name="Singer S.R."/>
            <person name="Sinharoy S."/>
            <person name="Sterck L."/>
            <person name="Viollet A."/>
            <person name="Wang B.B."/>
            <person name="Wang K."/>
            <person name="Wang M."/>
            <person name="Wang X."/>
            <person name="Warfsmann J."/>
            <person name="Weissenbach J."/>
            <person name="White D.D."/>
            <person name="White J.D."/>
            <person name="Wiley G.B."/>
            <person name="Wincker P."/>
            <person name="Xing Y."/>
            <person name="Yang L."/>
            <person name="Yao Z."/>
            <person name="Ying F."/>
            <person name="Zhai J."/>
            <person name="Zhou L."/>
            <person name="Zuber A."/>
            <person name="Denarie J."/>
            <person name="Dixon R.A."/>
            <person name="May G.D."/>
            <person name="Schwartz D.C."/>
            <person name="Rogers J."/>
            <person name="Quetier F."/>
            <person name="Town C.D."/>
            <person name="Roe B.A."/>
        </authorList>
    </citation>
    <scope>NUCLEOTIDE SEQUENCE [LARGE SCALE GENOMIC DNA]</scope>
    <source>
        <strain evidence="4">A17</strain>
        <strain evidence="5 6">cv. Jemalong A17</strain>
    </source>
</reference>
<dbReference type="Pfam" id="PF03195">
    <property type="entry name" value="LOB"/>
    <property type="match status" value="1"/>
</dbReference>
<dbReference type="EnsemblPlants" id="KEH25565">
    <property type="protein sequence ID" value="KEH25565"/>
    <property type="gene ID" value="MTR_6g027700"/>
</dbReference>
<dbReference type="AlphaFoldDB" id="A0A072UIB6"/>
<organism evidence="4 6">
    <name type="scientific">Medicago truncatula</name>
    <name type="common">Barrel medic</name>
    <name type="synonym">Medicago tribuloides</name>
    <dbReference type="NCBI Taxonomy" id="3880"/>
    <lineage>
        <taxon>Eukaryota</taxon>
        <taxon>Viridiplantae</taxon>
        <taxon>Streptophyta</taxon>
        <taxon>Embryophyta</taxon>
        <taxon>Tracheophyta</taxon>
        <taxon>Spermatophyta</taxon>
        <taxon>Magnoliopsida</taxon>
        <taxon>eudicotyledons</taxon>
        <taxon>Gunneridae</taxon>
        <taxon>Pentapetalae</taxon>
        <taxon>rosids</taxon>
        <taxon>fabids</taxon>
        <taxon>Fabales</taxon>
        <taxon>Fabaceae</taxon>
        <taxon>Papilionoideae</taxon>
        <taxon>50 kb inversion clade</taxon>
        <taxon>NPAAA clade</taxon>
        <taxon>Hologalegina</taxon>
        <taxon>IRL clade</taxon>
        <taxon>Trifolieae</taxon>
        <taxon>Medicago</taxon>
    </lineage>
</organism>
<keyword evidence="6" id="KW-1185">Reference proteome</keyword>
<proteinExistence type="inferred from homology"/>
<evidence type="ECO:0000313" key="4">
    <source>
        <dbReference type="EMBL" id="KEH25565.1"/>
    </source>
</evidence>
<dbReference type="Proteomes" id="UP000002051">
    <property type="component" value="Chromosome 6"/>
</dbReference>
<dbReference type="SMR" id="A0A072UIB6"/>
<evidence type="ECO:0000256" key="2">
    <source>
        <dbReference type="SAM" id="MobiDB-lite"/>
    </source>
</evidence>
<dbReference type="GO" id="GO:0045893">
    <property type="term" value="P:positive regulation of DNA-templated transcription"/>
    <property type="evidence" value="ECO:0000318"/>
    <property type="project" value="GO_Central"/>
</dbReference>
<dbReference type="EMBL" id="CM001222">
    <property type="protein sequence ID" value="KEH25565.1"/>
    <property type="molecule type" value="Genomic_DNA"/>
</dbReference>
<protein>
    <submittedName>
        <fullName evidence="4">Lateral organ boundaries (LOB) domain protein</fullName>
    </submittedName>
</protein>
<accession>A0A072UIB6</accession>
<dbReference type="InterPro" id="IPR004883">
    <property type="entry name" value="LOB"/>
</dbReference>
<gene>
    <name evidence="5" type="primary">25495832</name>
    <name evidence="4" type="ordered locus">MTR_6g027700</name>
</gene>
<evidence type="ECO:0000259" key="3">
    <source>
        <dbReference type="PROSITE" id="PS50891"/>
    </source>
</evidence>
<evidence type="ECO:0000313" key="5">
    <source>
        <dbReference type="EnsemblPlants" id="KEH25565"/>
    </source>
</evidence>
<dbReference type="PANTHER" id="PTHR31529:SF23">
    <property type="entry name" value="LOB DOMAIN-CONTAINING PROTEIN 16"/>
    <property type="match status" value="1"/>
</dbReference>
<evidence type="ECO:0000313" key="6">
    <source>
        <dbReference type="Proteomes" id="UP000002051"/>
    </source>
</evidence>
<name>A0A072UIB6_MEDTR</name>
<dbReference type="PANTHER" id="PTHR31529">
    <property type="entry name" value="LOB DOMAIN CONTAINING PROTEIN"/>
    <property type="match status" value="1"/>
</dbReference>
<dbReference type="STRING" id="3880.A0A072UIB6"/>